<accession>B8AIH0</accession>
<dbReference type="EMBL" id="CM000127">
    <property type="protein sequence ID" value="EEC74005.1"/>
    <property type="molecule type" value="Genomic_DNA"/>
</dbReference>
<name>B8AIH0_ORYSI</name>
<dbReference type="AlphaFoldDB" id="B8AIH0"/>
<feature type="region of interest" description="Disordered" evidence="1">
    <location>
        <begin position="158"/>
        <end position="197"/>
    </location>
</feature>
<evidence type="ECO:0000313" key="2">
    <source>
        <dbReference type="EMBL" id="EEC74005.1"/>
    </source>
</evidence>
<evidence type="ECO:0000256" key="1">
    <source>
        <dbReference type="SAM" id="MobiDB-lite"/>
    </source>
</evidence>
<feature type="compositionally biased region" description="Basic and acidic residues" evidence="1">
    <location>
        <begin position="159"/>
        <end position="197"/>
    </location>
</feature>
<keyword evidence="3" id="KW-1185">Reference proteome</keyword>
<dbReference type="Proteomes" id="UP000007015">
    <property type="component" value="Chromosome 2"/>
</dbReference>
<organism evidence="2 3">
    <name type="scientific">Oryza sativa subsp. indica</name>
    <name type="common">Rice</name>
    <dbReference type="NCBI Taxonomy" id="39946"/>
    <lineage>
        <taxon>Eukaryota</taxon>
        <taxon>Viridiplantae</taxon>
        <taxon>Streptophyta</taxon>
        <taxon>Embryophyta</taxon>
        <taxon>Tracheophyta</taxon>
        <taxon>Spermatophyta</taxon>
        <taxon>Magnoliopsida</taxon>
        <taxon>Liliopsida</taxon>
        <taxon>Poales</taxon>
        <taxon>Poaceae</taxon>
        <taxon>BOP clade</taxon>
        <taxon>Oryzoideae</taxon>
        <taxon>Oryzeae</taxon>
        <taxon>Oryzinae</taxon>
        <taxon>Oryza</taxon>
        <taxon>Oryza sativa</taxon>
    </lineage>
</organism>
<proteinExistence type="predicted"/>
<protein>
    <submittedName>
        <fullName evidence="2">Uncharacterized protein</fullName>
    </submittedName>
</protein>
<dbReference type="HOGENOM" id="CLU_1386202_0_0_1"/>
<sequence length="197" mass="22392">MLSLYWEVVGSTSPVTAGGRFECVGVERWRDPHGRRRGRRIRLSCRCHRRIRVHRGRRGGKIYTEEERPPDLSLPLSLMTDPHVRVGERWRDPRRVWKRRLEVVAAAVIPLPIAVVVTTPNMSLPNLRGRVVESVVDAESTIDNIDVCPSATLVMAARKGGEERRGEEKKMEGARGEAKVSRREGDRSRGYGESEYL</sequence>
<dbReference type="Gramene" id="BGIOSGA005625-TA">
    <property type="protein sequence ID" value="BGIOSGA005625-PA"/>
    <property type="gene ID" value="BGIOSGA005625"/>
</dbReference>
<evidence type="ECO:0000313" key="3">
    <source>
        <dbReference type="Proteomes" id="UP000007015"/>
    </source>
</evidence>
<reference evidence="2 3" key="1">
    <citation type="journal article" date="2005" name="PLoS Biol.">
        <title>The genomes of Oryza sativa: a history of duplications.</title>
        <authorList>
            <person name="Yu J."/>
            <person name="Wang J."/>
            <person name="Lin W."/>
            <person name="Li S."/>
            <person name="Li H."/>
            <person name="Zhou J."/>
            <person name="Ni P."/>
            <person name="Dong W."/>
            <person name="Hu S."/>
            <person name="Zeng C."/>
            <person name="Zhang J."/>
            <person name="Zhang Y."/>
            <person name="Li R."/>
            <person name="Xu Z."/>
            <person name="Li S."/>
            <person name="Li X."/>
            <person name="Zheng H."/>
            <person name="Cong L."/>
            <person name="Lin L."/>
            <person name="Yin J."/>
            <person name="Geng J."/>
            <person name="Li G."/>
            <person name="Shi J."/>
            <person name="Liu J."/>
            <person name="Lv H."/>
            <person name="Li J."/>
            <person name="Wang J."/>
            <person name="Deng Y."/>
            <person name="Ran L."/>
            <person name="Shi X."/>
            <person name="Wang X."/>
            <person name="Wu Q."/>
            <person name="Li C."/>
            <person name="Ren X."/>
            <person name="Wang J."/>
            <person name="Wang X."/>
            <person name="Li D."/>
            <person name="Liu D."/>
            <person name="Zhang X."/>
            <person name="Ji Z."/>
            <person name="Zhao W."/>
            <person name="Sun Y."/>
            <person name="Zhang Z."/>
            <person name="Bao J."/>
            <person name="Han Y."/>
            <person name="Dong L."/>
            <person name="Ji J."/>
            <person name="Chen P."/>
            <person name="Wu S."/>
            <person name="Liu J."/>
            <person name="Xiao Y."/>
            <person name="Bu D."/>
            <person name="Tan J."/>
            <person name="Yang L."/>
            <person name="Ye C."/>
            <person name="Zhang J."/>
            <person name="Xu J."/>
            <person name="Zhou Y."/>
            <person name="Yu Y."/>
            <person name="Zhang B."/>
            <person name="Zhuang S."/>
            <person name="Wei H."/>
            <person name="Liu B."/>
            <person name="Lei M."/>
            <person name="Yu H."/>
            <person name="Li Y."/>
            <person name="Xu H."/>
            <person name="Wei S."/>
            <person name="He X."/>
            <person name="Fang L."/>
            <person name="Zhang Z."/>
            <person name="Zhang Y."/>
            <person name="Huang X."/>
            <person name="Su Z."/>
            <person name="Tong W."/>
            <person name="Li J."/>
            <person name="Tong Z."/>
            <person name="Li S."/>
            <person name="Ye J."/>
            <person name="Wang L."/>
            <person name="Fang L."/>
            <person name="Lei T."/>
            <person name="Chen C."/>
            <person name="Chen H."/>
            <person name="Xu Z."/>
            <person name="Li H."/>
            <person name="Huang H."/>
            <person name="Zhang F."/>
            <person name="Xu H."/>
            <person name="Li N."/>
            <person name="Zhao C."/>
            <person name="Li S."/>
            <person name="Dong L."/>
            <person name="Huang Y."/>
            <person name="Li L."/>
            <person name="Xi Y."/>
            <person name="Qi Q."/>
            <person name="Li W."/>
            <person name="Zhang B."/>
            <person name="Hu W."/>
            <person name="Zhang Y."/>
            <person name="Tian X."/>
            <person name="Jiao Y."/>
            <person name="Liang X."/>
            <person name="Jin J."/>
            <person name="Gao L."/>
            <person name="Zheng W."/>
            <person name="Hao B."/>
            <person name="Liu S."/>
            <person name="Wang W."/>
            <person name="Yuan L."/>
            <person name="Cao M."/>
            <person name="McDermott J."/>
            <person name="Samudrala R."/>
            <person name="Wang J."/>
            <person name="Wong G.K."/>
            <person name="Yang H."/>
        </authorList>
    </citation>
    <scope>NUCLEOTIDE SEQUENCE [LARGE SCALE GENOMIC DNA]</scope>
    <source>
        <strain evidence="3">cv. 93-11</strain>
    </source>
</reference>
<gene>
    <name evidence="2" type="ORF">OsI_08930</name>
</gene>